<comment type="similarity">
    <text evidence="1">Belongs to the short-chain dehydrogenases/reductases (SDR) family.</text>
</comment>
<dbReference type="Proteomes" id="UP000614410">
    <property type="component" value="Unassembled WGS sequence"/>
</dbReference>
<dbReference type="InterPro" id="IPR036291">
    <property type="entry name" value="NAD(P)-bd_dom_sf"/>
</dbReference>
<reference evidence="3 4" key="1">
    <citation type="submission" date="2020-10" db="EMBL/GenBank/DDBJ databases">
        <title>Ca. Dormibacterota MAGs.</title>
        <authorList>
            <person name="Montgomery K."/>
        </authorList>
    </citation>
    <scope>NUCLEOTIDE SEQUENCE [LARGE SCALE GENOMIC DNA]</scope>
    <source>
        <strain evidence="3">Mitchell_Peninsula_5</strain>
    </source>
</reference>
<organism evidence="3 4">
    <name type="scientific">Candidatus Amunia macphersoniae</name>
    <dbReference type="NCBI Taxonomy" id="3127014"/>
    <lineage>
        <taxon>Bacteria</taxon>
        <taxon>Bacillati</taxon>
        <taxon>Candidatus Dormiibacterota</taxon>
        <taxon>Candidatus Dormibacteria</taxon>
        <taxon>Candidatus Aeolococcales</taxon>
        <taxon>Candidatus Aeolococcaceae</taxon>
        <taxon>Candidatus Amunia</taxon>
    </lineage>
</organism>
<dbReference type="PRINTS" id="PR00081">
    <property type="entry name" value="GDHRDH"/>
</dbReference>
<gene>
    <name evidence="3" type="ORF">JF887_01900</name>
</gene>
<protein>
    <submittedName>
        <fullName evidence="3">SDR family NAD(P)-dependent oxidoreductase</fullName>
    </submittedName>
</protein>
<proteinExistence type="inferred from homology"/>
<accession>A0A934KLL5</accession>
<dbReference type="Pfam" id="PF00106">
    <property type="entry name" value="adh_short"/>
    <property type="match status" value="1"/>
</dbReference>
<evidence type="ECO:0000313" key="3">
    <source>
        <dbReference type="EMBL" id="MBJ7608170.1"/>
    </source>
</evidence>
<dbReference type="GO" id="GO:0016491">
    <property type="term" value="F:oxidoreductase activity"/>
    <property type="evidence" value="ECO:0007669"/>
    <property type="project" value="UniProtKB-KW"/>
</dbReference>
<dbReference type="PANTHER" id="PTHR24320">
    <property type="entry name" value="RETINOL DEHYDROGENASE"/>
    <property type="match status" value="1"/>
</dbReference>
<sequence length="267" mass="28243">MSRVLITGSSDGLGLMAGQLLADAGHAVTLHARSDHRAADARAALPAAEHVVVGDLASIEGTRQVADQANALGRYDAVIHNAGVGYQEPRLETVDGLAHVFAINVVAPYLLTALVTAPDRLVYLSSGMHLGGDPVLDDLQWSRRRWNGAQAYSDSKFLDVVLAFAVARRWPRVRSNAVGPGWVPTKMGGPGAPDDLSLGAATQAWLAVSDDPAATVTARFFYHQRPGDVHPAARSVELQDGLLHRCAELTGVAFAEPLPVPVTTQQA</sequence>
<dbReference type="PANTHER" id="PTHR24320:SF274">
    <property type="entry name" value="CHAIN DEHYDROGENASE, PUTATIVE (AFU_ORTHOLOGUE AFUA_4G00440)-RELATED"/>
    <property type="match status" value="1"/>
</dbReference>
<evidence type="ECO:0000313" key="4">
    <source>
        <dbReference type="Proteomes" id="UP000614410"/>
    </source>
</evidence>
<evidence type="ECO:0000256" key="1">
    <source>
        <dbReference type="ARBA" id="ARBA00006484"/>
    </source>
</evidence>
<dbReference type="SUPFAM" id="SSF51735">
    <property type="entry name" value="NAD(P)-binding Rossmann-fold domains"/>
    <property type="match status" value="1"/>
</dbReference>
<dbReference type="InterPro" id="IPR002347">
    <property type="entry name" value="SDR_fam"/>
</dbReference>
<name>A0A934KLL5_9BACT</name>
<comment type="caution">
    <text evidence="3">The sequence shown here is derived from an EMBL/GenBank/DDBJ whole genome shotgun (WGS) entry which is preliminary data.</text>
</comment>
<keyword evidence="2" id="KW-0560">Oxidoreductase</keyword>
<dbReference type="AlphaFoldDB" id="A0A934KLL5"/>
<dbReference type="EMBL" id="JAEKNN010000008">
    <property type="protein sequence ID" value="MBJ7608170.1"/>
    <property type="molecule type" value="Genomic_DNA"/>
</dbReference>
<dbReference type="Gene3D" id="3.40.50.720">
    <property type="entry name" value="NAD(P)-binding Rossmann-like Domain"/>
    <property type="match status" value="1"/>
</dbReference>
<evidence type="ECO:0000256" key="2">
    <source>
        <dbReference type="ARBA" id="ARBA00023002"/>
    </source>
</evidence>